<evidence type="ECO:0000259" key="5">
    <source>
        <dbReference type="Pfam" id="PF13476"/>
    </source>
</evidence>
<comment type="subunit">
    <text evidence="2">Heterodimer of SbcC and SbcD.</text>
</comment>
<keyword evidence="6" id="KW-0540">Nuclease</keyword>
<evidence type="ECO:0000313" key="7">
    <source>
        <dbReference type="Proteomes" id="UP000094652"/>
    </source>
</evidence>
<dbReference type="GO" id="GO:0006302">
    <property type="term" value="P:double-strand break repair"/>
    <property type="evidence" value="ECO:0007669"/>
    <property type="project" value="InterPro"/>
</dbReference>
<keyword evidence="4" id="KW-0175">Coiled coil</keyword>
<dbReference type="Proteomes" id="UP000094652">
    <property type="component" value="Chromosome"/>
</dbReference>
<dbReference type="PANTHER" id="PTHR32114">
    <property type="entry name" value="ABC TRANSPORTER ABCH.3"/>
    <property type="match status" value="1"/>
</dbReference>
<evidence type="ECO:0000256" key="2">
    <source>
        <dbReference type="ARBA" id="ARBA00011322"/>
    </source>
</evidence>
<dbReference type="EMBL" id="CP017253">
    <property type="protein sequence ID" value="AOR24382.1"/>
    <property type="molecule type" value="Genomic_DNA"/>
</dbReference>
<name>A0A1D7XM17_9CLOT</name>
<dbReference type="AlphaFoldDB" id="A0A1D7XM17"/>
<dbReference type="KEGG" id="ctae:BGI42_11835"/>
<dbReference type="Gene3D" id="3.40.50.300">
    <property type="entry name" value="P-loop containing nucleotide triphosphate hydrolases"/>
    <property type="match status" value="2"/>
</dbReference>
<dbReference type="STRING" id="394958.BGI42_11835"/>
<gene>
    <name evidence="6" type="ORF">BGI42_11835</name>
</gene>
<keyword evidence="6" id="KW-0269">Exonuclease</keyword>
<dbReference type="Pfam" id="PF13558">
    <property type="entry name" value="SbcC_Walker_B"/>
    <property type="match status" value="1"/>
</dbReference>
<feature type="coiled-coil region" evidence="4">
    <location>
        <begin position="309"/>
        <end position="488"/>
    </location>
</feature>
<dbReference type="PANTHER" id="PTHR32114:SF2">
    <property type="entry name" value="ABC TRANSPORTER ABCH.3"/>
    <property type="match status" value="1"/>
</dbReference>
<dbReference type="OrthoDB" id="9795626at2"/>
<keyword evidence="6" id="KW-0378">Hydrolase</keyword>
<dbReference type="RefSeq" id="WP_069680511.1">
    <property type="nucleotide sequence ID" value="NZ_CP017253.2"/>
</dbReference>
<proteinExistence type="inferred from homology"/>
<evidence type="ECO:0000256" key="3">
    <source>
        <dbReference type="ARBA" id="ARBA00013368"/>
    </source>
</evidence>
<dbReference type="InterPro" id="IPR038729">
    <property type="entry name" value="Rad50/SbcC_AAA"/>
</dbReference>
<dbReference type="Gene3D" id="1.10.287.1490">
    <property type="match status" value="1"/>
</dbReference>
<organism evidence="6 7">
    <name type="scientific">Clostridium taeniosporum</name>
    <dbReference type="NCBI Taxonomy" id="394958"/>
    <lineage>
        <taxon>Bacteria</taxon>
        <taxon>Bacillati</taxon>
        <taxon>Bacillota</taxon>
        <taxon>Clostridia</taxon>
        <taxon>Eubacteriales</taxon>
        <taxon>Clostridiaceae</taxon>
        <taxon>Clostridium</taxon>
    </lineage>
</organism>
<evidence type="ECO:0000256" key="1">
    <source>
        <dbReference type="ARBA" id="ARBA00006930"/>
    </source>
</evidence>
<reference evidence="7" key="1">
    <citation type="submission" date="2016-09" db="EMBL/GenBank/DDBJ databases">
        <title>Genomics of Clostridium taeniosporum, an organism which forms endospores with ribbon-like appendages.</title>
        <authorList>
            <person name="Walker J.R."/>
        </authorList>
    </citation>
    <scope>NUCLEOTIDE SEQUENCE [LARGE SCALE GENOMIC DNA]</scope>
    <source>
        <strain evidence="7">1/k</strain>
    </source>
</reference>
<dbReference type="SUPFAM" id="SSF52540">
    <property type="entry name" value="P-loop containing nucleoside triphosphate hydrolases"/>
    <property type="match status" value="2"/>
</dbReference>
<evidence type="ECO:0000313" key="6">
    <source>
        <dbReference type="EMBL" id="AOR24382.1"/>
    </source>
</evidence>
<evidence type="ECO:0000256" key="4">
    <source>
        <dbReference type="SAM" id="Coils"/>
    </source>
</evidence>
<dbReference type="GO" id="GO:0004527">
    <property type="term" value="F:exonuclease activity"/>
    <property type="evidence" value="ECO:0007669"/>
    <property type="project" value="UniProtKB-KW"/>
</dbReference>
<feature type="coiled-coil region" evidence="4">
    <location>
        <begin position="915"/>
        <end position="1011"/>
    </location>
</feature>
<dbReference type="Pfam" id="PF13476">
    <property type="entry name" value="AAA_23"/>
    <property type="match status" value="1"/>
</dbReference>
<protein>
    <recommendedName>
        <fullName evidence="3">Nuclease SbcCD subunit C</fullName>
    </recommendedName>
</protein>
<feature type="domain" description="Rad50/SbcC-type AAA" evidence="5">
    <location>
        <begin position="5"/>
        <end position="227"/>
    </location>
</feature>
<sequence length="1180" mass="138398">MRPIELKVKGLNSFIEEQTVDFTKLTERGLFGIFGPTGSGKSTILDGITLALYGQVSRKSSNYININCNSLNVSFKFQISGAYGKTYVVSREFKRDNKTGNPRTSRAKIIDTTNGLDDVLADKVQKVTEKCEEIIGLGIDDFTRTVVLPQGKFSEFLKLEGRNRREMLERLFNLKKYGDELSIKLSKSIKEEKIKSNLLTGELKGYEDVSSEKLNLKNEELELAKKQLDYKVREFRDIEKTYKSSEEIWNLQLELESYKEREEILNYRANEIEEDKVKLKFGESALKVNPYLVCYENTLNESCEIKKQKEKLEIDFREIKLEKENSERQLLQITEKKDKEIPELKLREQKIKDAMEEKDKLDILEKEIGDISYKVETLREQYKKENNKLGIVSESIKNTDTSIKKLEEEFESLKLDDEFKSKIQEGLLISEKYNLFEKNIAINKKKLDNLNNDKEKLNLDISNLKKLYSEKYELLNESKENLEQLIKNSPGKQEDLLDFQKRLTDCNEKWSDFNQYSEEIKKSKLLIGEYQELLKLENEKTDTLSEKILLLKEKYRDYEIENLSLKIRKNLEQGESCPVCGSTEHKINFKDDVACDIDDEKINELNDKISENEKRLKKLENEITIYNTKINAEEERIKEKNLQIKALGEEFKKLEPKNIQEEFNNLKNSINNYESKKEFLEKELEKLKEENYKLENHINEISTVLKEKENQINLITEELNFSIKDFSELKEKLDDIKEETKVTNFHEKNKEIIEIEKNRNKVSIKIKELRNDFENLIKEKDILQDNLKLIMEKGTDARTSLNEKIKNREEKINIIKDKLKNEFNKVEEFKNIDKEKLIYLLNEIKEKINFVEEKFKSFNEIKDKIYLKYEKCNEEYISLVTRENELIKRCKVEKEKLSEILKEEKFKSIEELKENIISQSEIERLKEKIEKYKEELSKIKGAIESSLKKLNGREITKERWESIQNNIEEKKNEVENLTEIKIKLEEEYKFLNNKLKELKELLTKKERIDHKLALLDDLDKLFKGKKFVEFVAITQLKYISLEASKKLREITNGNYGLEVDENGKFIIRDYKNGGAERDPSTLSGGETFLASLSLALALSSQIQLKGTAPLELFFLDEGFGTLDDNLLEVVMNSLERLHNEKLKIGIISHVEAIKNRVPVKLILTPAECGRGGSKVRLEKS</sequence>
<keyword evidence="7" id="KW-1185">Reference proteome</keyword>
<feature type="coiled-coil region" evidence="4">
    <location>
        <begin position="602"/>
        <end position="861"/>
    </location>
</feature>
<dbReference type="GO" id="GO:0016887">
    <property type="term" value="F:ATP hydrolysis activity"/>
    <property type="evidence" value="ECO:0007669"/>
    <property type="project" value="InterPro"/>
</dbReference>
<accession>A0A1D7XM17</accession>
<dbReference type="InterPro" id="IPR027417">
    <property type="entry name" value="P-loop_NTPase"/>
</dbReference>
<comment type="similarity">
    <text evidence="1">Belongs to the SMC family. SbcC subfamily.</text>
</comment>